<dbReference type="EMBL" id="MFGB01000007">
    <property type="protein sequence ID" value="OGF27606.1"/>
    <property type="molecule type" value="Genomic_DNA"/>
</dbReference>
<protein>
    <recommendedName>
        <fullName evidence="4 14">Undecaprenyl-diphosphatase</fullName>
        <ecNumber evidence="3 14">3.6.1.27</ecNumber>
    </recommendedName>
    <alternativeName>
        <fullName evidence="12 14">Bacitracin resistance protein</fullName>
    </alternativeName>
    <alternativeName>
        <fullName evidence="11 14">Undecaprenyl pyrophosphate phosphatase</fullName>
    </alternativeName>
</protein>
<gene>
    <name evidence="14" type="primary">uppP</name>
    <name evidence="15" type="ORF">A2227_02055</name>
</gene>
<reference evidence="15 16" key="1">
    <citation type="journal article" date="2016" name="Nat. Commun.">
        <title>Thousands of microbial genomes shed light on interconnected biogeochemical processes in an aquifer system.</title>
        <authorList>
            <person name="Anantharaman K."/>
            <person name="Brown C.T."/>
            <person name="Hug L.A."/>
            <person name="Sharon I."/>
            <person name="Castelle C.J."/>
            <person name="Probst A.J."/>
            <person name="Thomas B.C."/>
            <person name="Singh A."/>
            <person name="Wilkins M.J."/>
            <person name="Karaoz U."/>
            <person name="Brodie E.L."/>
            <person name="Williams K.H."/>
            <person name="Hubbard S.S."/>
            <person name="Banfield J.F."/>
        </authorList>
    </citation>
    <scope>NUCLEOTIDE SEQUENCE [LARGE SCALE GENOMIC DNA]</scope>
</reference>
<comment type="similarity">
    <text evidence="2 14">Belongs to the UppP family.</text>
</comment>
<name>A0A1F5SM47_9BACT</name>
<dbReference type="HAMAP" id="MF_01006">
    <property type="entry name" value="Undec_diphosphatase"/>
    <property type="match status" value="1"/>
</dbReference>
<dbReference type="Proteomes" id="UP000178367">
    <property type="component" value="Unassembled WGS sequence"/>
</dbReference>
<evidence type="ECO:0000256" key="12">
    <source>
        <dbReference type="ARBA" id="ARBA00032932"/>
    </source>
</evidence>
<evidence type="ECO:0000256" key="10">
    <source>
        <dbReference type="ARBA" id="ARBA00023251"/>
    </source>
</evidence>
<keyword evidence="14" id="KW-0961">Cell wall biogenesis/degradation</keyword>
<comment type="miscellaneous">
    <text evidence="14">Bacitracin is thought to be involved in the inhibition of peptidoglycan synthesis by sequestering undecaprenyl diphosphate, thereby reducing the pool of lipid carrier available.</text>
</comment>
<dbReference type="NCBIfam" id="TIGR00753">
    <property type="entry name" value="undec_PP_bacA"/>
    <property type="match status" value="1"/>
</dbReference>
<comment type="subcellular location">
    <subcellularLocation>
        <location evidence="1 14">Cell membrane</location>
        <topology evidence="1 14">Multi-pass membrane protein</topology>
    </subcellularLocation>
</comment>
<keyword evidence="7 14" id="KW-0378">Hydrolase</keyword>
<organism evidence="15 16">
    <name type="scientific">Candidatus Falkowbacteria bacterium RIFOXYA2_FULL_47_19</name>
    <dbReference type="NCBI Taxonomy" id="1797994"/>
    <lineage>
        <taxon>Bacteria</taxon>
        <taxon>Candidatus Falkowiibacteriota</taxon>
    </lineage>
</organism>
<dbReference type="Pfam" id="PF02673">
    <property type="entry name" value="BacA"/>
    <property type="match status" value="1"/>
</dbReference>
<evidence type="ECO:0000256" key="8">
    <source>
        <dbReference type="ARBA" id="ARBA00022989"/>
    </source>
</evidence>
<evidence type="ECO:0000256" key="4">
    <source>
        <dbReference type="ARBA" id="ARBA00021581"/>
    </source>
</evidence>
<dbReference type="GO" id="GO:0009252">
    <property type="term" value="P:peptidoglycan biosynthetic process"/>
    <property type="evidence" value="ECO:0007669"/>
    <property type="project" value="UniProtKB-KW"/>
</dbReference>
<evidence type="ECO:0000256" key="7">
    <source>
        <dbReference type="ARBA" id="ARBA00022801"/>
    </source>
</evidence>
<dbReference type="GO" id="GO:0046677">
    <property type="term" value="P:response to antibiotic"/>
    <property type="evidence" value="ECO:0007669"/>
    <property type="project" value="UniProtKB-UniRule"/>
</dbReference>
<evidence type="ECO:0000256" key="14">
    <source>
        <dbReference type="HAMAP-Rule" id="MF_01006"/>
    </source>
</evidence>
<evidence type="ECO:0000256" key="11">
    <source>
        <dbReference type="ARBA" id="ARBA00032707"/>
    </source>
</evidence>
<dbReference type="PANTHER" id="PTHR30622:SF4">
    <property type="entry name" value="UNDECAPRENYL-DIPHOSPHATASE"/>
    <property type="match status" value="1"/>
</dbReference>
<dbReference type="GO" id="GO:0071555">
    <property type="term" value="P:cell wall organization"/>
    <property type="evidence" value="ECO:0007669"/>
    <property type="project" value="UniProtKB-KW"/>
</dbReference>
<dbReference type="STRING" id="1797994.A2227_02055"/>
<evidence type="ECO:0000256" key="1">
    <source>
        <dbReference type="ARBA" id="ARBA00004651"/>
    </source>
</evidence>
<evidence type="ECO:0000256" key="5">
    <source>
        <dbReference type="ARBA" id="ARBA00022475"/>
    </source>
</evidence>
<comment type="caution">
    <text evidence="15">The sequence shown here is derived from an EMBL/GenBank/DDBJ whole genome shotgun (WGS) entry which is preliminary data.</text>
</comment>
<keyword evidence="14" id="KW-0573">Peptidoglycan synthesis</keyword>
<feature type="transmembrane region" description="Helical" evidence="14">
    <location>
        <begin position="221"/>
        <end position="239"/>
    </location>
</feature>
<comment type="function">
    <text evidence="14">Catalyzes the dephosphorylation of undecaprenyl diphosphate (UPP). Confers resistance to bacitracin.</text>
</comment>
<feature type="transmembrane region" description="Helical" evidence="14">
    <location>
        <begin position="85"/>
        <end position="103"/>
    </location>
</feature>
<dbReference type="EC" id="3.6.1.27" evidence="3 14"/>
<dbReference type="AlphaFoldDB" id="A0A1F5SM47"/>
<accession>A0A1F5SM47</accession>
<dbReference type="GO" id="GO:0050380">
    <property type="term" value="F:undecaprenyl-diphosphatase activity"/>
    <property type="evidence" value="ECO:0007669"/>
    <property type="project" value="UniProtKB-UniRule"/>
</dbReference>
<keyword evidence="6 14" id="KW-0812">Transmembrane</keyword>
<evidence type="ECO:0000256" key="2">
    <source>
        <dbReference type="ARBA" id="ARBA00010621"/>
    </source>
</evidence>
<dbReference type="GO" id="GO:0008360">
    <property type="term" value="P:regulation of cell shape"/>
    <property type="evidence" value="ECO:0007669"/>
    <property type="project" value="UniProtKB-KW"/>
</dbReference>
<keyword evidence="14" id="KW-0133">Cell shape</keyword>
<sequence length="267" mass="29686">MMYINAIIFGIVQGITEFLPVSSSGHLVVLHELIALPIDNEAVFDVTLHLATLFAVIYFLRVEVWRLITGWIRSLGGEKNDDGRLAWLIILATIPAALVGAVFDDYIENVLRSPWLVIVMLTVVGSLFIIFEKYSRRVKEYTALNARQVFFIGCAQALALIPGTSRSGITIIAGLGAGLQREASIRFSFILSIPIIAGAAVKKIPHLFNAGLNESESTVLAIAFVFAFFTAVLVIKYFLRFARNHSLNIFAFYRFILAAILIVYFWP</sequence>
<dbReference type="InterPro" id="IPR003824">
    <property type="entry name" value="UppP"/>
</dbReference>
<proteinExistence type="inferred from homology"/>
<keyword evidence="8 14" id="KW-1133">Transmembrane helix</keyword>
<keyword evidence="5 14" id="KW-1003">Cell membrane</keyword>
<feature type="transmembrane region" description="Helical" evidence="14">
    <location>
        <begin position="183"/>
        <end position="201"/>
    </location>
</feature>
<evidence type="ECO:0000313" key="15">
    <source>
        <dbReference type="EMBL" id="OGF27606.1"/>
    </source>
</evidence>
<feature type="transmembrane region" description="Helical" evidence="14">
    <location>
        <begin position="246"/>
        <end position="266"/>
    </location>
</feature>
<comment type="catalytic activity">
    <reaction evidence="13 14">
        <text>di-trans,octa-cis-undecaprenyl diphosphate + H2O = di-trans,octa-cis-undecaprenyl phosphate + phosphate + H(+)</text>
        <dbReference type="Rhea" id="RHEA:28094"/>
        <dbReference type="ChEBI" id="CHEBI:15377"/>
        <dbReference type="ChEBI" id="CHEBI:15378"/>
        <dbReference type="ChEBI" id="CHEBI:43474"/>
        <dbReference type="ChEBI" id="CHEBI:58405"/>
        <dbReference type="ChEBI" id="CHEBI:60392"/>
        <dbReference type="EC" id="3.6.1.27"/>
    </reaction>
</comment>
<evidence type="ECO:0000313" key="16">
    <source>
        <dbReference type="Proteomes" id="UP000178367"/>
    </source>
</evidence>
<evidence type="ECO:0000256" key="3">
    <source>
        <dbReference type="ARBA" id="ARBA00012374"/>
    </source>
</evidence>
<feature type="transmembrane region" description="Helical" evidence="14">
    <location>
        <begin position="46"/>
        <end position="64"/>
    </location>
</feature>
<evidence type="ECO:0000256" key="9">
    <source>
        <dbReference type="ARBA" id="ARBA00023136"/>
    </source>
</evidence>
<keyword evidence="10 14" id="KW-0046">Antibiotic resistance</keyword>
<dbReference type="GO" id="GO:0005886">
    <property type="term" value="C:plasma membrane"/>
    <property type="evidence" value="ECO:0007669"/>
    <property type="project" value="UniProtKB-SubCell"/>
</dbReference>
<dbReference type="PANTHER" id="PTHR30622">
    <property type="entry name" value="UNDECAPRENYL-DIPHOSPHATASE"/>
    <property type="match status" value="1"/>
</dbReference>
<evidence type="ECO:0000256" key="6">
    <source>
        <dbReference type="ARBA" id="ARBA00022692"/>
    </source>
</evidence>
<feature type="transmembrane region" description="Helical" evidence="14">
    <location>
        <begin position="115"/>
        <end position="131"/>
    </location>
</feature>
<keyword evidence="9 14" id="KW-0472">Membrane</keyword>
<evidence type="ECO:0000256" key="13">
    <source>
        <dbReference type="ARBA" id="ARBA00047594"/>
    </source>
</evidence>